<dbReference type="PANTHER" id="PTHR35020">
    <property type="entry name" value="N-ACETYLGLUCOSAMINE-INDUCED PROTEIN 1"/>
    <property type="match status" value="1"/>
</dbReference>
<evidence type="ECO:0000313" key="2">
    <source>
        <dbReference type="Proteomes" id="UP000237481"/>
    </source>
</evidence>
<dbReference type="GO" id="GO:0006044">
    <property type="term" value="P:N-acetylglucosamine metabolic process"/>
    <property type="evidence" value="ECO:0007669"/>
    <property type="project" value="TreeGrafter"/>
</dbReference>
<name>A0A2S4KM26_9HYPO</name>
<organism evidence="1 2">
    <name type="scientific">Tolypocladium paradoxum</name>
    <dbReference type="NCBI Taxonomy" id="94208"/>
    <lineage>
        <taxon>Eukaryota</taxon>
        <taxon>Fungi</taxon>
        <taxon>Dikarya</taxon>
        <taxon>Ascomycota</taxon>
        <taxon>Pezizomycotina</taxon>
        <taxon>Sordariomycetes</taxon>
        <taxon>Hypocreomycetidae</taxon>
        <taxon>Hypocreales</taxon>
        <taxon>Ophiocordycipitaceae</taxon>
        <taxon>Tolypocladium</taxon>
    </lineage>
</organism>
<comment type="caution">
    <text evidence="1">The sequence shown here is derived from an EMBL/GenBank/DDBJ whole genome shotgun (WGS) entry which is preliminary data.</text>
</comment>
<reference evidence="1 2" key="1">
    <citation type="submission" date="2018-01" db="EMBL/GenBank/DDBJ databases">
        <title>Harnessing the power of phylogenomics to disentangle the directionality and signatures of interkingdom host jumping in the parasitic fungal genus Tolypocladium.</title>
        <authorList>
            <person name="Quandt C.A."/>
            <person name="Patterson W."/>
            <person name="Spatafora J.W."/>
        </authorList>
    </citation>
    <scope>NUCLEOTIDE SEQUENCE [LARGE SCALE GENOMIC DNA]</scope>
    <source>
        <strain evidence="1 2">NRBC 100945</strain>
    </source>
</reference>
<dbReference type="AlphaFoldDB" id="A0A2S4KM26"/>
<keyword evidence="2" id="KW-1185">Reference proteome</keyword>
<sequence length="243" mass="28288">MGSLEAIPYWHYNVPDKEKTAECPAFLLNLDDKDRRVVGTPDAAYTLRTWPEVCDIIASNRLDVFQRVPSQLRRYKAFSHRLARQYGSVAGFVLRERLRWHEPIRARGEPFQFPDDVKIIHNDWPYGLDARIVHLVVWTKFELEADPATGDLTDRARADVDAFMSTTFRSRVPPSQVRNIYSGSRCTNPWDIDSSQVMWFKNWRALKSIHGVEHFHVVMFDPDPEFIREITNGDIPQCDRADL</sequence>
<dbReference type="PANTHER" id="PTHR35020:SF4">
    <property type="entry name" value="N-ACETYLGLUCOSAMINE-INDUCED PROTEIN 1"/>
    <property type="match status" value="1"/>
</dbReference>
<dbReference type="EMBL" id="PKSG01001067">
    <property type="protein sequence ID" value="POR31244.1"/>
    <property type="molecule type" value="Genomic_DNA"/>
</dbReference>
<dbReference type="OrthoDB" id="10053431at2759"/>
<protein>
    <submittedName>
        <fullName evidence="1">N-acetylglucosamine-induced protein 1</fullName>
    </submittedName>
</protein>
<gene>
    <name evidence="1" type="ORF">TPAR_08554</name>
</gene>
<dbReference type="Proteomes" id="UP000237481">
    <property type="component" value="Unassembled WGS sequence"/>
</dbReference>
<dbReference type="Pfam" id="PF12239">
    <property type="entry name" value="DUF3605"/>
    <property type="match status" value="1"/>
</dbReference>
<accession>A0A2S4KM26</accession>
<dbReference type="GO" id="GO:0005737">
    <property type="term" value="C:cytoplasm"/>
    <property type="evidence" value="ECO:0007669"/>
    <property type="project" value="TreeGrafter"/>
</dbReference>
<dbReference type="STRING" id="94208.A0A2S4KM26"/>
<dbReference type="InterPro" id="IPR022036">
    <property type="entry name" value="DUF3605"/>
</dbReference>
<proteinExistence type="predicted"/>
<evidence type="ECO:0000313" key="1">
    <source>
        <dbReference type="EMBL" id="POR31244.1"/>
    </source>
</evidence>